<gene>
    <name evidence="2" type="ORF">G4952_14820</name>
</gene>
<dbReference type="InterPro" id="IPR029052">
    <property type="entry name" value="Metallo-depent_PP-like"/>
</dbReference>
<comment type="caution">
    <text evidence="2">The sequence shown here is derived from an EMBL/GenBank/DDBJ whole genome shotgun (WGS) entry which is preliminary data.</text>
</comment>
<organism evidence="2 3">
    <name type="scientific">Blautia wexlerae</name>
    <dbReference type="NCBI Taxonomy" id="418240"/>
    <lineage>
        <taxon>Bacteria</taxon>
        <taxon>Bacillati</taxon>
        <taxon>Bacillota</taxon>
        <taxon>Clostridia</taxon>
        <taxon>Lachnospirales</taxon>
        <taxon>Lachnospiraceae</taxon>
        <taxon>Blautia</taxon>
    </lineage>
</organism>
<dbReference type="RefSeq" id="WP_173744275.1">
    <property type="nucleotide sequence ID" value="NZ_JAAIPF010000043.1"/>
</dbReference>
<evidence type="ECO:0000259" key="1">
    <source>
        <dbReference type="Pfam" id="PF00149"/>
    </source>
</evidence>
<name>A0ABX2GTX4_9FIRM</name>
<protein>
    <submittedName>
        <fullName evidence="2">Metallophosphoesterase</fullName>
    </submittedName>
</protein>
<accession>A0ABX2GTX4</accession>
<evidence type="ECO:0000313" key="3">
    <source>
        <dbReference type="Proteomes" id="UP000822152"/>
    </source>
</evidence>
<dbReference type="PANTHER" id="PTHR31302:SF0">
    <property type="entry name" value="TRANSMEMBRANE PROTEIN WITH METALLOPHOSPHOESTERASE DOMAIN"/>
    <property type="match status" value="1"/>
</dbReference>
<dbReference type="Pfam" id="PF00149">
    <property type="entry name" value="Metallophos"/>
    <property type="match status" value="1"/>
</dbReference>
<evidence type="ECO:0000313" key="2">
    <source>
        <dbReference type="EMBL" id="NSF75038.1"/>
    </source>
</evidence>
<dbReference type="Gene3D" id="3.60.21.10">
    <property type="match status" value="1"/>
</dbReference>
<dbReference type="InterPro" id="IPR051158">
    <property type="entry name" value="Metallophosphoesterase_sf"/>
</dbReference>
<dbReference type="PANTHER" id="PTHR31302">
    <property type="entry name" value="TRANSMEMBRANE PROTEIN WITH METALLOPHOSPHOESTERASE DOMAIN-RELATED"/>
    <property type="match status" value="1"/>
</dbReference>
<reference evidence="2 3" key="1">
    <citation type="journal article" date="2020" name="Cell Host Microbe">
        <title>Functional and Genomic Variation between Human-Derived Isolates of Lachnospiraceae Reveals Inter- and Intra-Species Diversity.</title>
        <authorList>
            <person name="Sorbara M.T."/>
            <person name="Littmann E.R."/>
            <person name="Fontana E."/>
            <person name="Moody T.U."/>
            <person name="Kohout C.E."/>
            <person name="Gjonbalaj M."/>
            <person name="Eaton V."/>
            <person name="Seok R."/>
            <person name="Leiner I.M."/>
            <person name="Pamer E.G."/>
        </authorList>
    </citation>
    <scope>NUCLEOTIDE SEQUENCE [LARGE SCALE GENOMIC DNA]</scope>
    <source>
        <strain evidence="2 3">MSK.20.11</strain>
    </source>
</reference>
<proteinExistence type="predicted"/>
<feature type="domain" description="Calcineurin-like phosphoesterase" evidence="1">
    <location>
        <begin position="4"/>
        <end position="252"/>
    </location>
</feature>
<dbReference type="SUPFAM" id="SSF56300">
    <property type="entry name" value="Metallo-dependent phosphatases"/>
    <property type="match status" value="1"/>
</dbReference>
<dbReference type="EMBL" id="JAAIPF010000043">
    <property type="protein sequence ID" value="NSF75038.1"/>
    <property type="molecule type" value="Genomic_DNA"/>
</dbReference>
<keyword evidence="3" id="KW-1185">Reference proteome</keyword>
<dbReference type="InterPro" id="IPR004843">
    <property type="entry name" value="Calcineurin-like_PHP"/>
</dbReference>
<sequence length="663" mass="78079">MNDFTILHLSDLHINQIGERLSLLMENLLIDIKNEMKFVDNIIIVITGDLVHKGNYEYKDSVIYFFTKLKECLGEKIIDIYIVPGNHDKVRNSIDKKILFEYEECSNDPDSFYRNYWKYFLVSFADYQELIKQIYSIFMKKSEVKKKVKEETYGAFVTKINDKRICFLAFNTAWSCLGDSDERNLKFGRFQLNKIKEEYKKNMKAGGYDLVVALAHHPLNWLVGEEETLVQTNILSNFSLNCNIYISGHIHNRDIISWQSTRHSLTTLVSGLGWPDEEEDMQHPYAHTYSSYTFNLDINSIDVYVRSSDDNSTFEPDFRIYNNKRDKANSKIVMPIDSNKTQAYFNLGVVKGRSPKSYYITEEALSLIQVYMPMVGRFRKQMYIALNKAKKDVLDQIAYEVYNYQSIVNESENSDEHQRYLKKMVEKEDIYNMLDDYFFRGMPLVKSAEEYLCGHSELVGETLISYMQIICSKLSELLKESLIESDELLKEKSNKKIMPYTVRVHFRGYNTEKDTYEQLCVGDSTWEAYKIRSQEWGELLEEAYKVKHSLVASVNKSYCAKSYQINNDKEKEEYKWEDFMTYIPEFVGNDYIEYDSETGKIVKQRPWITFGITVYASKSSNMLYILDFLKIGQIITECFQEFKGYMPIEMEKFVKDKLSQEWE</sequence>
<dbReference type="Proteomes" id="UP000822152">
    <property type="component" value="Unassembled WGS sequence"/>
</dbReference>